<keyword evidence="6" id="KW-1185">Reference proteome</keyword>
<dbReference type="Pfam" id="PF03816">
    <property type="entry name" value="LytR_cpsA_psr"/>
    <property type="match status" value="1"/>
</dbReference>
<dbReference type="NCBIfam" id="TIGR00350">
    <property type="entry name" value="lytR_cpsA_psr"/>
    <property type="match status" value="1"/>
</dbReference>
<feature type="compositionally biased region" description="Pro residues" evidence="2">
    <location>
        <begin position="373"/>
        <end position="393"/>
    </location>
</feature>
<accession>A0A4V1ZHS2</accession>
<evidence type="ECO:0000256" key="3">
    <source>
        <dbReference type="SAM" id="Phobius"/>
    </source>
</evidence>
<feature type="domain" description="Cell envelope-related transcriptional attenuator" evidence="4">
    <location>
        <begin position="112"/>
        <end position="276"/>
    </location>
</feature>
<feature type="region of interest" description="Disordered" evidence="2">
    <location>
        <begin position="367"/>
        <end position="415"/>
    </location>
</feature>
<proteinExistence type="inferred from homology"/>
<sequence>MLLRRFPSPGASAARHSRAQSGHRARRGIALGLTAVLSFGISASAFLAFRLNGNVDRVDITNLVAKPSPGATREPNPTDPNLGAPVNILLLGSDERDGANESIGGADPSLASDTAIVAHLSADRSRIELVSIPRDSMVSIPACTGTNGSTSKPRSKAIFNSAFSIGWNLGGDIASAAACTMSTVQANTGLSLDHVAIVDMIGFQRMVDAIGGVDICIPSRMVDAYTGLDAAAGNQHFDGVRALQFARARHVEGTDGSDLNRIGNQQRLLSAVMTTALSKNDLGNVPKLISFLSAATSSMTTDADLTLQTMASLVYNTRSVRSGDITFMTIPNGPDPADGNRVVWTSASEAIWSNMVQDLPIVTAEEPVDPAAPSAPGPASDPPLPPTPTPTPTPTEAKNAGREPFTGDDITAVCD</sequence>
<keyword evidence="3" id="KW-0812">Transmembrane</keyword>
<dbReference type="Gene3D" id="3.40.630.190">
    <property type="entry name" value="LCP protein"/>
    <property type="match status" value="1"/>
</dbReference>
<evidence type="ECO:0000313" key="5">
    <source>
        <dbReference type="EMBL" id="RYV53034.1"/>
    </source>
</evidence>
<dbReference type="PANTHER" id="PTHR33392:SF6">
    <property type="entry name" value="POLYISOPRENYL-TEICHOIC ACID--PEPTIDOGLYCAN TEICHOIC ACID TRANSFERASE TAGU"/>
    <property type="match status" value="1"/>
</dbReference>
<protein>
    <submittedName>
        <fullName evidence="5">LytR family transcriptional regulator</fullName>
    </submittedName>
</protein>
<comment type="similarity">
    <text evidence="1">Belongs to the LytR/CpsA/Psr (LCP) family.</text>
</comment>
<dbReference type="InterPro" id="IPR004474">
    <property type="entry name" value="LytR_CpsA_psr"/>
</dbReference>
<dbReference type="InterPro" id="IPR050922">
    <property type="entry name" value="LytR/CpsA/Psr_CW_biosynth"/>
</dbReference>
<dbReference type="AlphaFoldDB" id="A0A4V1ZHS2"/>
<comment type="caution">
    <text evidence="5">The sequence shown here is derived from an EMBL/GenBank/DDBJ whole genome shotgun (WGS) entry which is preliminary data.</text>
</comment>
<dbReference type="Proteomes" id="UP000293764">
    <property type="component" value="Unassembled WGS sequence"/>
</dbReference>
<dbReference type="RefSeq" id="WP_130100733.1">
    <property type="nucleotide sequence ID" value="NZ_SDWW01000001.1"/>
</dbReference>
<keyword evidence="3" id="KW-0472">Membrane</keyword>
<evidence type="ECO:0000259" key="4">
    <source>
        <dbReference type="Pfam" id="PF03816"/>
    </source>
</evidence>
<gene>
    <name evidence="5" type="ORF">EUA98_00705</name>
</gene>
<reference evidence="5 6" key="1">
    <citation type="submission" date="2019-01" db="EMBL/GenBank/DDBJ databases">
        <title>Novel species of Cellulomonas.</title>
        <authorList>
            <person name="Liu Q."/>
            <person name="Xin Y.-H."/>
        </authorList>
    </citation>
    <scope>NUCLEOTIDE SEQUENCE [LARGE SCALE GENOMIC DNA]</scope>
    <source>
        <strain evidence="5 6">HLT2-17</strain>
    </source>
</reference>
<organism evidence="5 6">
    <name type="scientific">Pengzhenrongella frigida</name>
    <dbReference type="NCBI Taxonomy" id="1259133"/>
    <lineage>
        <taxon>Bacteria</taxon>
        <taxon>Bacillati</taxon>
        <taxon>Actinomycetota</taxon>
        <taxon>Actinomycetes</taxon>
        <taxon>Micrococcales</taxon>
        <taxon>Pengzhenrongella</taxon>
    </lineage>
</organism>
<dbReference type="PANTHER" id="PTHR33392">
    <property type="entry name" value="POLYISOPRENYL-TEICHOIC ACID--PEPTIDOGLYCAN TEICHOIC ACID TRANSFERASE TAGU"/>
    <property type="match status" value="1"/>
</dbReference>
<feature type="region of interest" description="Disordered" evidence="2">
    <location>
        <begin position="1"/>
        <end position="23"/>
    </location>
</feature>
<evidence type="ECO:0000256" key="2">
    <source>
        <dbReference type="SAM" id="MobiDB-lite"/>
    </source>
</evidence>
<keyword evidence="3" id="KW-1133">Transmembrane helix</keyword>
<name>A0A4V1ZHS2_9MICO</name>
<evidence type="ECO:0000313" key="6">
    <source>
        <dbReference type="Proteomes" id="UP000293764"/>
    </source>
</evidence>
<feature type="transmembrane region" description="Helical" evidence="3">
    <location>
        <begin position="28"/>
        <end position="49"/>
    </location>
</feature>
<evidence type="ECO:0000256" key="1">
    <source>
        <dbReference type="ARBA" id="ARBA00006068"/>
    </source>
</evidence>
<dbReference type="OrthoDB" id="9782542at2"/>
<dbReference type="EMBL" id="SDWW01000001">
    <property type="protein sequence ID" value="RYV53034.1"/>
    <property type="molecule type" value="Genomic_DNA"/>
</dbReference>